<dbReference type="RefSeq" id="WP_109721619.1">
    <property type="nucleotide sequence ID" value="NZ_QEQK01000021.1"/>
</dbReference>
<feature type="transmembrane region" description="Helical" evidence="1">
    <location>
        <begin position="41"/>
        <end position="66"/>
    </location>
</feature>
<evidence type="ECO:0000313" key="2">
    <source>
        <dbReference type="EMBL" id="PWN54614.1"/>
    </source>
</evidence>
<dbReference type="EMBL" id="QEQK01000021">
    <property type="protein sequence ID" value="PWN54614.1"/>
    <property type="molecule type" value="Genomic_DNA"/>
</dbReference>
<reference evidence="2 3" key="1">
    <citation type="submission" date="2018-05" db="EMBL/GenBank/DDBJ databases">
        <title>Abyssibacter profundi OUC007T gen. nov., sp. nov, a marine bacterium isolated from seawater of the Mariana Trench.</title>
        <authorList>
            <person name="Zhou S."/>
        </authorList>
    </citation>
    <scope>NUCLEOTIDE SEQUENCE [LARGE SCALE GENOMIC DNA]</scope>
    <source>
        <strain evidence="2 3">OUC007</strain>
    </source>
</reference>
<keyword evidence="3" id="KW-1185">Reference proteome</keyword>
<feature type="transmembrane region" description="Helical" evidence="1">
    <location>
        <begin position="12"/>
        <end position="35"/>
    </location>
</feature>
<keyword evidence="1" id="KW-0472">Membrane</keyword>
<sequence>MILLDYESNHSFAVRLLCLAGALLVGGTVFLIVQLPEAGLAIKAVTVVCGTCLGLWFFGITFGFVAKFPWQGLVLFGVAQFVVLAVLVAAMFTEGSSPPSFPLFGLGSATLLFLGAASIRRGLSHRNRSNAF</sequence>
<evidence type="ECO:0000256" key="1">
    <source>
        <dbReference type="SAM" id="Phobius"/>
    </source>
</evidence>
<keyword evidence="1" id="KW-0812">Transmembrane</keyword>
<feature type="transmembrane region" description="Helical" evidence="1">
    <location>
        <begin position="99"/>
        <end position="119"/>
    </location>
</feature>
<feature type="transmembrane region" description="Helical" evidence="1">
    <location>
        <begin position="73"/>
        <end position="93"/>
    </location>
</feature>
<keyword evidence="1" id="KW-1133">Transmembrane helix</keyword>
<organism evidence="2 3">
    <name type="scientific">Abyssibacter profundi</name>
    <dbReference type="NCBI Taxonomy" id="2182787"/>
    <lineage>
        <taxon>Bacteria</taxon>
        <taxon>Pseudomonadati</taxon>
        <taxon>Pseudomonadota</taxon>
        <taxon>Gammaproteobacteria</taxon>
        <taxon>Chromatiales</taxon>
        <taxon>Oceanococcaceae</taxon>
        <taxon>Abyssibacter</taxon>
    </lineage>
</organism>
<dbReference type="Proteomes" id="UP000251800">
    <property type="component" value="Unassembled WGS sequence"/>
</dbReference>
<evidence type="ECO:0000313" key="3">
    <source>
        <dbReference type="Proteomes" id="UP000251800"/>
    </source>
</evidence>
<gene>
    <name evidence="2" type="ORF">DEH80_16455</name>
</gene>
<proteinExistence type="predicted"/>
<comment type="caution">
    <text evidence="2">The sequence shown here is derived from an EMBL/GenBank/DDBJ whole genome shotgun (WGS) entry which is preliminary data.</text>
</comment>
<dbReference type="AlphaFoldDB" id="A0A383XPR0"/>
<name>A0A383XPR0_9GAMM</name>
<protein>
    <submittedName>
        <fullName evidence="2">Uncharacterized protein</fullName>
    </submittedName>
</protein>
<accession>A0A383XPR0</accession>